<keyword evidence="5 6" id="KW-0472">Membrane</keyword>
<reference evidence="8 9" key="1">
    <citation type="submission" date="2007-04" db="EMBL/GenBank/DDBJ databases">
        <authorList>
            <person name="Fulton L."/>
            <person name="Clifton S."/>
            <person name="Fulton B."/>
            <person name="Xu J."/>
            <person name="Minx P."/>
            <person name="Pepin K.H."/>
            <person name="Johnson M."/>
            <person name="Thiruvilangam P."/>
            <person name="Bhonagiri V."/>
            <person name="Nash W.E."/>
            <person name="Mardis E.R."/>
            <person name="Wilson R.K."/>
        </authorList>
    </citation>
    <scope>NUCLEOTIDE SEQUENCE [LARGE SCALE GENOMIC DNA]</scope>
    <source>
        <strain evidence="8 9">ATCC 29799</strain>
    </source>
</reference>
<dbReference type="AlphaFoldDB" id="A6P1M5"/>
<comment type="caution">
    <text evidence="8">The sequence shown here is derived from an EMBL/GenBank/DDBJ whole genome shotgun (WGS) entry which is preliminary data.</text>
</comment>
<accession>A6P1M5</accession>
<gene>
    <name evidence="8" type="ORF">BACCAP_04392</name>
</gene>
<keyword evidence="2" id="KW-1003">Cell membrane</keyword>
<dbReference type="InterPro" id="IPR003841">
    <property type="entry name" value="Na/Pi_transpt"/>
</dbReference>
<dbReference type="EMBL" id="AAXG02000047">
    <property type="protein sequence ID" value="EDM97917.1"/>
    <property type="molecule type" value="Genomic_DNA"/>
</dbReference>
<feature type="transmembrane region" description="Helical" evidence="6">
    <location>
        <begin position="264"/>
        <end position="283"/>
    </location>
</feature>
<comment type="subcellular location">
    <subcellularLocation>
        <location evidence="1">Cell membrane</location>
        <topology evidence="1">Multi-pass membrane protein</topology>
    </subcellularLocation>
</comment>
<evidence type="ECO:0000256" key="6">
    <source>
        <dbReference type="SAM" id="Phobius"/>
    </source>
</evidence>
<organism evidence="8 9">
    <name type="scientific">Pseudoflavonifractor capillosus ATCC 29799</name>
    <dbReference type="NCBI Taxonomy" id="411467"/>
    <lineage>
        <taxon>Bacteria</taxon>
        <taxon>Bacillati</taxon>
        <taxon>Bacillota</taxon>
        <taxon>Clostridia</taxon>
        <taxon>Eubacteriales</taxon>
        <taxon>Oscillospiraceae</taxon>
        <taxon>Pseudoflavonifractor</taxon>
    </lineage>
</organism>
<proteinExistence type="predicted"/>
<dbReference type="NCBIfam" id="TIGR00704">
    <property type="entry name" value="NaPi_cotrn_rel"/>
    <property type="match status" value="1"/>
</dbReference>
<dbReference type="Gene3D" id="1.20.58.220">
    <property type="entry name" value="Phosphate transport system protein phou homolog 2, domain 2"/>
    <property type="match status" value="1"/>
</dbReference>
<sequence length="601" mass="66080">MKYWRQTVSIYDVISLLGAIATFLFGMNTMTSGLEKLSSGRLESILERLTNNLFMSVLIGALVTGLVHSSAATTIMCVGFVNSGIMKLEQTVGIIMGANIGTTITAQILRLGDISSDNLLLSMMRPEYFGPIMAVVGIVLYMFIKSGKKRIVGQLLLGLGLLFISMHTMTAAVAPLQDVPEFRNLFVAFSNPLLGIMVGALVTALLQSSTASVGILQALTSTGVITFNIAFPIIMGQNIGTCITTLISSIGASRNARRTAMLHLYFNVIGTLVFLAAIYGAQLAMTPAGGLPFWSATMNMGDIASFHTFFNIGCTLLLLPFHKQLVRLVERTVPGDENRAFTMLDERFLATPAVALERAHDAVVHMGTLARDNYRISVSLLSQYDAKKVELLRENEDTLDKLEGALDNYLVRLSDHSLSAQESTQVSELLHTLSDFERMGDYSVNISESATVLHDRGISFTETAQRELSALTDAVGEALDKTLDCYTNRSRELAFQVEPLEEVVDLLRDELKNRHIERFKTGACTIEQGTQFLELLINLERVSDHCSNVALQILRRTAPKNDLVLTDTHAYLHQLHHGSSQSFDELFTAYRNKYMSPIDAA</sequence>
<feature type="transmembrane region" description="Helical" evidence="6">
    <location>
        <begin position="128"/>
        <end position="144"/>
    </location>
</feature>
<dbReference type="Pfam" id="PF01895">
    <property type="entry name" value="PhoU"/>
    <property type="match status" value="2"/>
</dbReference>
<dbReference type="InterPro" id="IPR004633">
    <property type="entry name" value="NaPi_cotrn-rel/YqeW-like"/>
</dbReference>
<dbReference type="PANTHER" id="PTHR10010:SF46">
    <property type="entry name" value="SODIUM-DEPENDENT PHOSPHATE TRANSPORT PROTEIN 2B"/>
    <property type="match status" value="1"/>
</dbReference>
<evidence type="ECO:0000256" key="4">
    <source>
        <dbReference type="ARBA" id="ARBA00022989"/>
    </source>
</evidence>
<dbReference type="OrthoDB" id="9763003at2"/>
<evidence type="ECO:0000259" key="7">
    <source>
        <dbReference type="Pfam" id="PF01895"/>
    </source>
</evidence>
<dbReference type="SUPFAM" id="SSF109755">
    <property type="entry name" value="PhoU-like"/>
    <property type="match status" value="1"/>
</dbReference>
<evidence type="ECO:0000313" key="9">
    <source>
        <dbReference type="Proteomes" id="UP000003639"/>
    </source>
</evidence>
<dbReference type="GO" id="GO:0044341">
    <property type="term" value="P:sodium-dependent phosphate transport"/>
    <property type="evidence" value="ECO:0007669"/>
    <property type="project" value="InterPro"/>
</dbReference>
<feature type="transmembrane region" description="Helical" evidence="6">
    <location>
        <begin position="151"/>
        <end position="173"/>
    </location>
</feature>
<dbReference type="Proteomes" id="UP000003639">
    <property type="component" value="Unassembled WGS sequence"/>
</dbReference>
<dbReference type="Pfam" id="PF02690">
    <property type="entry name" value="Na_Pi_cotrans"/>
    <property type="match status" value="2"/>
</dbReference>
<evidence type="ECO:0000256" key="2">
    <source>
        <dbReference type="ARBA" id="ARBA00022475"/>
    </source>
</evidence>
<feature type="transmembrane region" description="Helical" evidence="6">
    <location>
        <begin position="54"/>
        <end position="81"/>
    </location>
</feature>
<evidence type="ECO:0000256" key="3">
    <source>
        <dbReference type="ARBA" id="ARBA00022692"/>
    </source>
</evidence>
<feature type="domain" description="PhoU" evidence="7">
    <location>
        <begin position="471"/>
        <end position="551"/>
    </location>
</feature>
<name>A6P1M5_9FIRM</name>
<dbReference type="STRING" id="411467.BACCAP_04392"/>
<keyword evidence="9" id="KW-1185">Reference proteome</keyword>
<evidence type="ECO:0000256" key="1">
    <source>
        <dbReference type="ARBA" id="ARBA00004651"/>
    </source>
</evidence>
<feature type="domain" description="PhoU" evidence="7">
    <location>
        <begin position="364"/>
        <end position="449"/>
    </location>
</feature>
<reference evidence="8 9" key="2">
    <citation type="submission" date="2007-06" db="EMBL/GenBank/DDBJ databases">
        <title>Draft genome sequence of Pseudoflavonifractor capillosus ATCC 29799.</title>
        <authorList>
            <person name="Sudarsanam P."/>
            <person name="Ley R."/>
            <person name="Guruge J."/>
            <person name="Turnbaugh P.J."/>
            <person name="Mahowald M."/>
            <person name="Liep D."/>
            <person name="Gordon J."/>
        </authorList>
    </citation>
    <scope>NUCLEOTIDE SEQUENCE [LARGE SCALE GENOMIC DNA]</scope>
    <source>
        <strain evidence="8 9">ATCC 29799</strain>
    </source>
</reference>
<protein>
    <submittedName>
        <fullName evidence="8">Putative Na/Pi-cotransporter II-like protein</fullName>
    </submittedName>
</protein>
<evidence type="ECO:0000313" key="8">
    <source>
        <dbReference type="EMBL" id="EDM97917.1"/>
    </source>
</evidence>
<dbReference type="PANTHER" id="PTHR10010">
    <property type="entry name" value="SOLUTE CARRIER FAMILY 34 SODIUM PHOSPHATE , MEMBER 2-RELATED"/>
    <property type="match status" value="1"/>
</dbReference>
<keyword evidence="4 6" id="KW-1133">Transmembrane helix</keyword>
<dbReference type="GO" id="GO:0005436">
    <property type="term" value="F:sodium:phosphate symporter activity"/>
    <property type="evidence" value="ECO:0007669"/>
    <property type="project" value="InterPro"/>
</dbReference>
<feature type="transmembrane region" description="Helical" evidence="6">
    <location>
        <begin position="12"/>
        <end position="34"/>
    </location>
</feature>
<keyword evidence="3 6" id="KW-0812">Transmembrane</keyword>
<feature type="transmembrane region" description="Helical" evidence="6">
    <location>
        <begin position="88"/>
        <end position="108"/>
    </location>
</feature>
<evidence type="ECO:0000256" key="5">
    <source>
        <dbReference type="ARBA" id="ARBA00023136"/>
    </source>
</evidence>
<dbReference type="InterPro" id="IPR026022">
    <property type="entry name" value="PhoU_dom"/>
</dbReference>
<feature type="transmembrane region" description="Helical" evidence="6">
    <location>
        <begin position="185"/>
        <end position="206"/>
    </location>
</feature>
<feature type="transmembrane region" description="Helical" evidence="6">
    <location>
        <begin position="303"/>
        <end position="321"/>
    </location>
</feature>
<dbReference type="GO" id="GO:0005886">
    <property type="term" value="C:plasma membrane"/>
    <property type="evidence" value="ECO:0007669"/>
    <property type="project" value="UniProtKB-SubCell"/>
</dbReference>
<dbReference type="eggNOG" id="COG1283">
    <property type="taxonomic scope" value="Bacteria"/>
</dbReference>
<dbReference type="NCBIfam" id="NF037997">
    <property type="entry name" value="Na_Pi_symport"/>
    <property type="match status" value="1"/>
</dbReference>
<dbReference type="InterPro" id="IPR038078">
    <property type="entry name" value="PhoU-like_sf"/>
</dbReference>